<evidence type="ECO:0000313" key="3">
    <source>
        <dbReference type="EMBL" id="WNR44549.1"/>
    </source>
</evidence>
<accession>A0AA96LNZ5</accession>
<protein>
    <submittedName>
        <fullName evidence="3">NHLP leader peptide family RiPP</fullName>
    </submittedName>
</protein>
<sequence length="83" mass="9265">MSMDTLKVSIIKKAWEDADFKARLLADPRSALQQEFGHTIPEGIELNVMAVTPTKYALIIPPKPEELDGFTGTGVQPQMYSWT</sequence>
<evidence type="ECO:0000256" key="1">
    <source>
        <dbReference type="ARBA" id="ARBA00022723"/>
    </source>
</evidence>
<proteinExistence type="predicted"/>
<dbReference type="SUPFAM" id="SSF56209">
    <property type="entry name" value="Nitrile hydratase alpha chain"/>
    <property type="match status" value="1"/>
</dbReference>
<dbReference type="InterPro" id="IPR036648">
    <property type="entry name" value="CN_Hdrase_a/SCN_Hdrase_g_sf"/>
</dbReference>
<gene>
    <name evidence="3" type="ORF">MJB10_26410</name>
</gene>
<dbReference type="AlphaFoldDB" id="A0AA96LNZ5"/>
<dbReference type="Pfam" id="PF02979">
    <property type="entry name" value="NHase_alpha"/>
    <property type="match status" value="1"/>
</dbReference>
<dbReference type="GO" id="GO:0046914">
    <property type="term" value="F:transition metal ion binding"/>
    <property type="evidence" value="ECO:0007669"/>
    <property type="project" value="InterPro"/>
</dbReference>
<dbReference type="Gene3D" id="3.90.330.10">
    <property type="entry name" value="Nitrile hydratase alpha /Thiocyanate hydrolase gamma"/>
    <property type="match status" value="1"/>
</dbReference>
<name>A0AA96LNZ5_9BACL</name>
<feature type="domain" description="Nitrile hydratase alpha/Thiocyanate hydrolase gamma" evidence="2">
    <location>
        <begin position="9"/>
        <end position="60"/>
    </location>
</feature>
<keyword evidence="1" id="KW-0479">Metal-binding</keyword>
<evidence type="ECO:0000259" key="2">
    <source>
        <dbReference type="Pfam" id="PF02979"/>
    </source>
</evidence>
<dbReference type="Proteomes" id="UP001304650">
    <property type="component" value="Chromosome"/>
</dbReference>
<organism evidence="3 4">
    <name type="scientific">Paenibacillus roseopurpureus</name>
    <dbReference type="NCBI Taxonomy" id="2918901"/>
    <lineage>
        <taxon>Bacteria</taxon>
        <taxon>Bacillati</taxon>
        <taxon>Bacillota</taxon>
        <taxon>Bacilli</taxon>
        <taxon>Bacillales</taxon>
        <taxon>Paenibacillaceae</taxon>
        <taxon>Paenibacillus</taxon>
    </lineage>
</organism>
<dbReference type="InterPro" id="IPR004232">
    <property type="entry name" value="CN_Hdrtase_a/SCN_Hdrlase_g"/>
</dbReference>
<evidence type="ECO:0000313" key="4">
    <source>
        <dbReference type="Proteomes" id="UP001304650"/>
    </source>
</evidence>
<reference evidence="3" key="1">
    <citation type="submission" date="2022-02" db="EMBL/GenBank/DDBJ databases">
        <title>Paenibacillus sp. MBLB1832 Whole Genome Shotgun Sequencing.</title>
        <authorList>
            <person name="Hwang C.Y."/>
            <person name="Cho E.-S."/>
            <person name="Seo M.-J."/>
        </authorList>
    </citation>
    <scope>NUCLEOTIDE SEQUENCE</scope>
    <source>
        <strain evidence="3">MBLB1832</strain>
    </source>
</reference>
<dbReference type="NCBIfam" id="TIGR03793">
    <property type="entry name" value="leader_NHLP"/>
    <property type="match status" value="1"/>
</dbReference>
<keyword evidence="4" id="KW-1185">Reference proteome</keyword>
<dbReference type="EMBL" id="CP130319">
    <property type="protein sequence ID" value="WNR44549.1"/>
    <property type="molecule type" value="Genomic_DNA"/>
</dbReference>
<dbReference type="RefSeq" id="WP_314800208.1">
    <property type="nucleotide sequence ID" value="NZ_CP130319.1"/>
</dbReference>
<dbReference type="KEGG" id="proo:MJB10_26410"/>
<dbReference type="InterPro" id="IPR022513">
    <property type="entry name" value="TOMM_pelo"/>
</dbReference>
<dbReference type="GO" id="GO:0003824">
    <property type="term" value="F:catalytic activity"/>
    <property type="evidence" value="ECO:0007669"/>
    <property type="project" value="InterPro"/>
</dbReference>